<dbReference type="NCBIfam" id="NF002370">
    <property type="entry name" value="PRK01355.1"/>
    <property type="match status" value="1"/>
</dbReference>
<sequence>MAKPKKILSIIASPNNPSLSSAANIKVAELLRKKYPNSEFTLVDLNNTPFANNSLTVQSKPTFWTETESDYWIDKLKETDILIISTPMINFNYSGALKNFIDSICVADKSFTYKYVTKGASRGLIDKLRVIIVATQGAPKGWYLFGDHVRNLKGTFRFLGAKKVNSLLIDGTKVAPKNKMSFNDILAELEGEIEELVEKY</sequence>
<accession>A0A059Y8W1</accession>
<dbReference type="HOGENOM" id="CLU_088964_2_0_14"/>
<dbReference type="EMBL" id="CP005933">
    <property type="protein sequence ID" value="AIA34082.1"/>
    <property type="molecule type" value="Genomic_DNA"/>
</dbReference>
<dbReference type="Pfam" id="PF02525">
    <property type="entry name" value="Flavodoxin_2"/>
    <property type="match status" value="1"/>
</dbReference>
<evidence type="ECO:0000313" key="3">
    <source>
        <dbReference type="Proteomes" id="UP000027182"/>
    </source>
</evidence>
<dbReference type="InterPro" id="IPR003680">
    <property type="entry name" value="Flavodoxin_fold"/>
</dbReference>
<feature type="domain" description="Flavodoxin-like fold" evidence="1">
    <location>
        <begin position="5"/>
        <end position="189"/>
    </location>
</feature>
<dbReference type="SMR" id="A0A059Y8W1"/>
<organism evidence="2 3">
    <name type="scientific">Mycoplasmopsis bovis CQ-W70</name>
    <dbReference type="NCBI Taxonomy" id="1316930"/>
    <lineage>
        <taxon>Bacteria</taxon>
        <taxon>Bacillati</taxon>
        <taxon>Mycoplasmatota</taxon>
        <taxon>Mycoplasmoidales</taxon>
        <taxon>Metamycoplasmataceae</taxon>
        <taxon>Mycoplasmopsis</taxon>
    </lineage>
</organism>
<dbReference type="RefSeq" id="WP_013456406.1">
    <property type="nucleotide sequence ID" value="NZ_CP005933.1"/>
</dbReference>
<reference evidence="2 3" key="1">
    <citation type="submission" date="2013-04" db="EMBL/GenBank/DDBJ databases">
        <authorList>
            <person name="Lin L."/>
            <person name="Zeng Z."/>
            <person name="Xie J."/>
            <person name="Luo L."/>
            <person name="Yang Z."/>
            <person name="Liang W."/>
            <person name="Lin H."/>
            <person name="Dong C."/>
            <person name="Sun Y."/>
        </authorList>
    </citation>
    <scope>NUCLEOTIDE SEQUENCE [LARGE SCALE GENOMIC DNA]</scope>
    <source>
        <strain evidence="2 3">CQ-W70</strain>
    </source>
</reference>
<dbReference type="GeneID" id="31507702"/>
<dbReference type="InterPro" id="IPR029039">
    <property type="entry name" value="Flavoprotein-like_sf"/>
</dbReference>
<proteinExistence type="predicted"/>
<gene>
    <name evidence="2" type="ORF">K668_02520</name>
</gene>
<dbReference type="AlphaFoldDB" id="A0A059Y8W1"/>
<dbReference type="PATRIC" id="fig|1316930.3.peg.516"/>
<dbReference type="InterPro" id="IPR050104">
    <property type="entry name" value="FMN-dep_NADH:Q_OxRdtase_AzoR1"/>
</dbReference>
<dbReference type="SUPFAM" id="SSF52218">
    <property type="entry name" value="Flavoproteins"/>
    <property type="match status" value="1"/>
</dbReference>
<evidence type="ECO:0000313" key="2">
    <source>
        <dbReference type="EMBL" id="AIA34082.1"/>
    </source>
</evidence>
<dbReference type="KEGG" id="mbq:K668_02520"/>
<protein>
    <submittedName>
        <fullName evidence="2">Acyl carrier protein phosphodiesterase</fullName>
    </submittedName>
</protein>
<dbReference type="PANTHER" id="PTHR43741:SF4">
    <property type="entry name" value="FMN-DEPENDENT NADH:QUINONE OXIDOREDUCTASE"/>
    <property type="match status" value="1"/>
</dbReference>
<evidence type="ECO:0000259" key="1">
    <source>
        <dbReference type="Pfam" id="PF02525"/>
    </source>
</evidence>
<dbReference type="Gene3D" id="3.40.50.360">
    <property type="match status" value="1"/>
</dbReference>
<dbReference type="PANTHER" id="PTHR43741">
    <property type="entry name" value="FMN-DEPENDENT NADH-AZOREDUCTASE 1"/>
    <property type="match status" value="1"/>
</dbReference>
<name>A0A059Y8W1_MYCBV</name>
<dbReference type="Proteomes" id="UP000027182">
    <property type="component" value="Chromosome"/>
</dbReference>